<dbReference type="AlphaFoldDB" id="A0A2S8FYD2"/>
<comment type="caution">
    <text evidence="1">The sequence shown here is derived from an EMBL/GenBank/DDBJ whole genome shotgun (WGS) entry which is preliminary data.</text>
</comment>
<accession>A0A2S8FYD2</accession>
<evidence type="ECO:0000313" key="1">
    <source>
        <dbReference type="EMBL" id="PQO37199.1"/>
    </source>
</evidence>
<name>A0A2S8FYD2_9BACT</name>
<dbReference type="OrthoDB" id="9945394at2"/>
<proteinExistence type="predicted"/>
<gene>
    <name evidence="1" type="ORF">C5Y83_04425</name>
</gene>
<sequence>MMKPSSRVGIFWSLAIVLIGIDSPALLAQQADRDLLEAIDVAGRRQAHEIQSARVVFKYRNGGAREQLSGPKVDAAIEKLRRAMEIEDLPSSRKAFQKVVEELTGGDQWSEVLLVQQGESIRNRRTFPQSEISNDFATHADHRTYYWNENGLQQAEIESKDQPAKRVIKSLTFLRPVFADPGDRWKVIPANSTGTVTIGRTEKLPLFFSFDTQSNVMTQWVIGTPATNYMVRGGLTTYPGEIVMPTYGFNITVLDDKVRTFEAFLIEKAEYNIQLGDQEVHLQVPEKTRMIDSRDPQKKLYFHAPREDDALTLADENLAKRKAK</sequence>
<dbReference type="EMBL" id="PUHY01000005">
    <property type="protein sequence ID" value="PQO37199.1"/>
    <property type="molecule type" value="Genomic_DNA"/>
</dbReference>
<dbReference type="Proteomes" id="UP000238322">
    <property type="component" value="Unassembled WGS sequence"/>
</dbReference>
<dbReference type="RefSeq" id="WP_105328449.1">
    <property type="nucleotide sequence ID" value="NZ_PUHY01000005.1"/>
</dbReference>
<organism evidence="1 2">
    <name type="scientific">Blastopirellula marina</name>
    <dbReference type="NCBI Taxonomy" id="124"/>
    <lineage>
        <taxon>Bacteria</taxon>
        <taxon>Pseudomonadati</taxon>
        <taxon>Planctomycetota</taxon>
        <taxon>Planctomycetia</taxon>
        <taxon>Pirellulales</taxon>
        <taxon>Pirellulaceae</taxon>
        <taxon>Blastopirellula</taxon>
    </lineage>
</organism>
<protein>
    <submittedName>
        <fullName evidence="1">Uncharacterized protein</fullName>
    </submittedName>
</protein>
<reference evidence="1 2" key="1">
    <citation type="submission" date="2018-02" db="EMBL/GenBank/DDBJ databases">
        <title>Comparative genomes isolates from brazilian mangrove.</title>
        <authorList>
            <person name="Araujo J.E."/>
            <person name="Taketani R.G."/>
            <person name="Silva M.C.P."/>
            <person name="Loureco M.V."/>
            <person name="Andreote F.D."/>
        </authorList>
    </citation>
    <scope>NUCLEOTIDE SEQUENCE [LARGE SCALE GENOMIC DNA]</scope>
    <source>
        <strain evidence="1 2">Hex-1 MGV</strain>
    </source>
</reference>
<evidence type="ECO:0000313" key="2">
    <source>
        <dbReference type="Proteomes" id="UP000238322"/>
    </source>
</evidence>